<dbReference type="RefSeq" id="WP_141179968.1">
    <property type="nucleotide sequence ID" value="NZ_CP041202.1"/>
</dbReference>
<reference evidence="2 3" key="1">
    <citation type="submission" date="2020-04" db="EMBL/GenBank/DDBJ databases">
        <title>Whole-genome sequencing of Vibrio spp. from China reveals different genetic environments of blaCTX-M-14 among diverse lineages.</title>
        <authorList>
            <person name="Zheng Z."/>
            <person name="Ye L."/>
            <person name="Chen S."/>
        </authorList>
    </citation>
    <scope>NUCLEOTIDE SEQUENCE [LARGE SCALE GENOMIC DNA]</scope>
    <source>
        <strain evidence="2 3">Vb0551</strain>
    </source>
</reference>
<comment type="caution">
    <text evidence="2">The sequence shown here is derived from an EMBL/GenBank/DDBJ whole genome shotgun (WGS) entry which is preliminary data.</text>
</comment>
<name>A0A7Y0SKF2_VIBPH</name>
<evidence type="ECO:0000256" key="1">
    <source>
        <dbReference type="SAM" id="Coils"/>
    </source>
</evidence>
<evidence type="ECO:0000313" key="3">
    <source>
        <dbReference type="Proteomes" id="UP000518904"/>
    </source>
</evidence>
<dbReference type="AlphaFoldDB" id="A0A7Y0SKF2"/>
<gene>
    <name evidence="2" type="ORF">HKB16_19735</name>
</gene>
<evidence type="ECO:0000313" key="2">
    <source>
        <dbReference type="EMBL" id="NMU85091.1"/>
    </source>
</evidence>
<dbReference type="Proteomes" id="UP000518904">
    <property type="component" value="Unassembled WGS sequence"/>
</dbReference>
<protein>
    <submittedName>
        <fullName evidence="2">Uncharacterized protein</fullName>
    </submittedName>
</protein>
<accession>A0A7Y0SKF2</accession>
<keyword evidence="1" id="KW-0175">Coiled coil</keyword>
<sequence length="522" mass="60969">MSSQQRTIRLFHRHMNFNSTPAKRKSCVQSIKHSLRISPATESVKQLEWNPDLKGNNLLYKNDKLYNLDKHLNDDQKWKVLLDIAPQPKIKNHTKHQTQHRQYRKKLKDAAKAERKRGNELAAECLERIVEVKGAIKRSHIQDIHQVGFSRYKQRIGAIRKYVIAHNKLCQHPASANSTIVQEGIFKIPHRWNVTSDDISLREYILATKTFLETHFPDHPIKAIVGHDDERNENEKTGLHTHYFLSGQNSNTGEYDLRKRQILVVNEYLAKKGLEGEQLPTNKDLTRQQSRAFGHHWQCLVQNFMNIQLLNPKGLHAEFSDETEKKNEQYQYMIRQGKLPKSQRDFSYQTRLIDKLNLEIQVLKNERENESTQLNAISTTLEELAENLKAKAFELEQLESQKHQLHQELQEAAHRYIYLEECFEEKDAKLNHVEILLAEKDAQFVDIDNKTKQQMKEIILDAYMLMQSKHKKFPRAARDFAKKISERLEGDIPGIRSQLAPLIDAALIESGYYSSTNDTLDF</sequence>
<proteinExistence type="predicted"/>
<feature type="coiled-coil region" evidence="1">
    <location>
        <begin position="353"/>
        <end position="415"/>
    </location>
</feature>
<organism evidence="2 3">
    <name type="scientific">Vibrio parahaemolyticus</name>
    <dbReference type="NCBI Taxonomy" id="670"/>
    <lineage>
        <taxon>Bacteria</taxon>
        <taxon>Pseudomonadati</taxon>
        <taxon>Pseudomonadota</taxon>
        <taxon>Gammaproteobacteria</taxon>
        <taxon>Vibrionales</taxon>
        <taxon>Vibrionaceae</taxon>
        <taxon>Vibrio</taxon>
    </lineage>
</organism>
<dbReference type="EMBL" id="JABCLB010002168">
    <property type="protein sequence ID" value="NMU85091.1"/>
    <property type="molecule type" value="Genomic_DNA"/>
</dbReference>